<comment type="caution">
    <text evidence="1">The sequence shown here is derived from an EMBL/GenBank/DDBJ whole genome shotgun (WGS) entry which is preliminary data.</text>
</comment>
<dbReference type="Proteomes" id="UP000176803">
    <property type="component" value="Unassembled WGS sequence"/>
</dbReference>
<dbReference type="EMBL" id="MGAC01000007">
    <property type="protein sequence ID" value="OGK38567.1"/>
    <property type="molecule type" value="Genomic_DNA"/>
</dbReference>
<organism evidence="1 2">
    <name type="scientific">Candidatus Roizmanbacteria bacterium RIFCSPHIGHO2_12_FULL_41_11</name>
    <dbReference type="NCBI Taxonomy" id="1802052"/>
    <lineage>
        <taxon>Bacteria</taxon>
        <taxon>Candidatus Roizmaniibacteriota</taxon>
    </lineage>
</organism>
<proteinExistence type="predicted"/>
<sequence length="92" mass="10699">MQTVGDVLKKFDPRRDHYISREFQAFGVHLAEKLEDLPRKSLYIKLAKTLPRPLLEQALRFVVDSHARNKGALFMWKLKQLGVIGRKPVKKS</sequence>
<protein>
    <submittedName>
        <fullName evidence="1">Uncharacterized protein</fullName>
    </submittedName>
</protein>
<gene>
    <name evidence="1" type="ORF">A3F03_00405</name>
</gene>
<evidence type="ECO:0000313" key="1">
    <source>
        <dbReference type="EMBL" id="OGK38567.1"/>
    </source>
</evidence>
<accession>A0A1F7I5B8</accession>
<name>A0A1F7I5B8_9BACT</name>
<evidence type="ECO:0000313" key="2">
    <source>
        <dbReference type="Proteomes" id="UP000176803"/>
    </source>
</evidence>
<dbReference type="AlphaFoldDB" id="A0A1F7I5B8"/>
<reference evidence="1 2" key="1">
    <citation type="journal article" date="2016" name="Nat. Commun.">
        <title>Thousands of microbial genomes shed light on interconnected biogeochemical processes in an aquifer system.</title>
        <authorList>
            <person name="Anantharaman K."/>
            <person name="Brown C.T."/>
            <person name="Hug L.A."/>
            <person name="Sharon I."/>
            <person name="Castelle C.J."/>
            <person name="Probst A.J."/>
            <person name="Thomas B.C."/>
            <person name="Singh A."/>
            <person name="Wilkins M.J."/>
            <person name="Karaoz U."/>
            <person name="Brodie E.L."/>
            <person name="Williams K.H."/>
            <person name="Hubbard S.S."/>
            <person name="Banfield J.F."/>
        </authorList>
    </citation>
    <scope>NUCLEOTIDE SEQUENCE [LARGE SCALE GENOMIC DNA]</scope>
</reference>